<feature type="transmembrane region" description="Helical" evidence="5">
    <location>
        <begin position="125"/>
        <end position="142"/>
    </location>
</feature>
<dbReference type="OrthoDB" id="9811718at2"/>
<dbReference type="GO" id="GO:0048038">
    <property type="term" value="F:quinone binding"/>
    <property type="evidence" value="ECO:0007669"/>
    <property type="project" value="UniProtKB-KW"/>
</dbReference>
<dbReference type="GO" id="GO:0050136">
    <property type="term" value="F:NADH dehydrogenase (quinone) (non-electrogenic) activity"/>
    <property type="evidence" value="ECO:0007669"/>
    <property type="project" value="UniProtKB-UniRule"/>
</dbReference>
<feature type="transmembrane region" description="Helical" evidence="5">
    <location>
        <begin position="102"/>
        <end position="119"/>
    </location>
</feature>
<dbReference type="STRING" id="1393122.SAMN05660895_0769"/>
<accession>A0A1I7N6Q7</accession>
<comment type="subunit">
    <text evidence="5">NDH-1 is composed of 14 different subunits. Subunits NuoA, H, J, K, L, M, N constitute the membrane sector of the complex.</text>
</comment>
<keyword evidence="5" id="KW-0813">Transport</keyword>
<dbReference type="GO" id="GO:0012505">
    <property type="term" value="C:endomembrane system"/>
    <property type="evidence" value="ECO:0007669"/>
    <property type="project" value="UniProtKB-SubCell"/>
</dbReference>
<keyword evidence="3 5" id="KW-1133">Transmembrane helix</keyword>
<keyword evidence="9" id="KW-1185">Reference proteome</keyword>
<evidence type="ECO:0000256" key="4">
    <source>
        <dbReference type="ARBA" id="ARBA00023136"/>
    </source>
</evidence>
<dbReference type="InterPro" id="IPR001750">
    <property type="entry name" value="ND/Mrp_TM"/>
</dbReference>
<feature type="transmembrane region" description="Helical" evidence="5">
    <location>
        <begin position="34"/>
        <end position="52"/>
    </location>
</feature>
<feature type="transmembrane region" description="Helical" evidence="5">
    <location>
        <begin position="64"/>
        <end position="90"/>
    </location>
</feature>
<keyword evidence="5" id="KW-1003">Cell membrane</keyword>
<dbReference type="EC" id="7.1.1.-" evidence="5"/>
<dbReference type="Proteomes" id="UP000199537">
    <property type="component" value="Unassembled WGS sequence"/>
</dbReference>
<keyword evidence="5" id="KW-0874">Quinone</keyword>
<dbReference type="AlphaFoldDB" id="A0A1I7N6Q7"/>
<reference evidence="9" key="1">
    <citation type="submission" date="2016-10" db="EMBL/GenBank/DDBJ databases">
        <authorList>
            <person name="Varghese N."/>
            <person name="Submissions S."/>
        </authorList>
    </citation>
    <scope>NUCLEOTIDE SEQUENCE [LARGE SCALE GENOMIC DNA]</scope>
    <source>
        <strain evidence="9">DSM 14807</strain>
    </source>
</reference>
<feature type="transmembrane region" description="Helical" evidence="5">
    <location>
        <begin position="293"/>
        <end position="311"/>
    </location>
</feature>
<feature type="transmembrane region" description="Helical" evidence="5">
    <location>
        <begin position="6"/>
        <end position="27"/>
    </location>
</feature>
<comment type="catalytic activity">
    <reaction evidence="5">
        <text>a quinone + NADH + 5 H(+)(in) = a quinol + NAD(+) + 4 H(+)(out)</text>
        <dbReference type="Rhea" id="RHEA:57888"/>
        <dbReference type="ChEBI" id="CHEBI:15378"/>
        <dbReference type="ChEBI" id="CHEBI:24646"/>
        <dbReference type="ChEBI" id="CHEBI:57540"/>
        <dbReference type="ChEBI" id="CHEBI:57945"/>
        <dbReference type="ChEBI" id="CHEBI:132124"/>
    </reaction>
</comment>
<organism evidence="8 9">
    <name type="scientific">Thermoflavifilum thermophilum</name>
    <dbReference type="NCBI Taxonomy" id="1393122"/>
    <lineage>
        <taxon>Bacteria</taxon>
        <taxon>Pseudomonadati</taxon>
        <taxon>Bacteroidota</taxon>
        <taxon>Chitinophagia</taxon>
        <taxon>Chitinophagales</taxon>
        <taxon>Chitinophagaceae</taxon>
        <taxon>Thermoflavifilum</taxon>
    </lineage>
</organism>
<gene>
    <name evidence="5" type="primary">nuoN</name>
    <name evidence="8" type="ORF">SAMN05660895_0769</name>
</gene>
<evidence type="ECO:0000256" key="6">
    <source>
        <dbReference type="RuleBase" id="RU000320"/>
    </source>
</evidence>
<evidence type="ECO:0000256" key="1">
    <source>
        <dbReference type="ARBA" id="ARBA00004127"/>
    </source>
</evidence>
<keyword evidence="2 5" id="KW-0812">Transmembrane</keyword>
<evidence type="ECO:0000313" key="9">
    <source>
        <dbReference type="Proteomes" id="UP000199537"/>
    </source>
</evidence>
<protein>
    <recommendedName>
        <fullName evidence="5">NADH-quinone oxidoreductase subunit N</fullName>
        <ecNumber evidence="5">7.1.1.-</ecNumber>
    </recommendedName>
    <alternativeName>
        <fullName evidence="5">NADH dehydrogenase I subunit N</fullName>
    </alternativeName>
    <alternativeName>
        <fullName evidence="5">NDH-1 subunit N</fullName>
    </alternativeName>
</protein>
<dbReference type="NCBIfam" id="TIGR01770">
    <property type="entry name" value="NDH_I_N"/>
    <property type="match status" value="1"/>
</dbReference>
<dbReference type="Pfam" id="PF00361">
    <property type="entry name" value="Proton_antipo_M"/>
    <property type="match status" value="1"/>
</dbReference>
<dbReference type="GO" id="GO:0008137">
    <property type="term" value="F:NADH dehydrogenase (ubiquinone) activity"/>
    <property type="evidence" value="ECO:0007669"/>
    <property type="project" value="InterPro"/>
</dbReference>
<dbReference type="InterPro" id="IPR010096">
    <property type="entry name" value="NADH-Q_OxRdtase_suN/2"/>
</dbReference>
<feature type="transmembrane region" description="Helical" evidence="5">
    <location>
        <begin position="267"/>
        <end position="286"/>
    </location>
</feature>
<feature type="transmembrane region" description="Helical" evidence="5">
    <location>
        <begin position="317"/>
        <end position="341"/>
    </location>
</feature>
<feature type="transmembrane region" description="Helical" evidence="5">
    <location>
        <begin position="154"/>
        <end position="176"/>
    </location>
</feature>
<feature type="domain" description="NADH:quinone oxidoreductase/Mrp antiporter transmembrane" evidence="7">
    <location>
        <begin position="119"/>
        <end position="416"/>
    </location>
</feature>
<evidence type="ECO:0000256" key="5">
    <source>
        <dbReference type="HAMAP-Rule" id="MF_00445"/>
    </source>
</evidence>
<comment type="function">
    <text evidence="5">NDH-1 shuttles electrons from NADH, via FMN and iron-sulfur (Fe-S) centers, to quinones in the respiratory chain. The immediate electron acceptor for the enzyme in this species is believed to be a menaquinone. Couples the redox reaction to proton translocation (for every two electrons transferred, four hydrogen ions are translocated across the cytoplasmic membrane), and thus conserves the redox energy in a proton gradient.</text>
</comment>
<sequence length="481" mass="52109">MWHQHLLPALFPQIILAAASVLCLLLIAWKRNHAVVHLFTLLSLILALASLGKIYDATAVDGLFVIDGLGVFVEGVILIAVFFITIFSYPYFFQSQIEKEEYYVLLLLATLGATSMVISNHFVSFFLSLEILSVSLYTLIAYPKKMSASVEAGVKYLILAAVSSAVLVFGLGLIYVQTGQMSLAELGKLATGGIGANIWMIVGLGLVIAGLGFKLALVPFHLWTPDVYAGAPAPTSAFVATISKGSVFVFLWRLFSSVGTMSHAVQLIFVVIAIASMLIGNWLALLQQNLKRLLAYSSIANLGYLIVAFVASGETGLHAAMFFLVAYFICMLGAFGIISFLSEPAESGQQERLSLSSYTGLFWQKPGLAVLLALIMLSLAGIPLTAGFIGKFYVLLSGVYSTQWLLVIVLILSSVIGLFYYLRVVIQLFSRPETPVSYPASPYAVSTGLAFLVLFILLIWFGVAPGHLMDQISQMVHMIKG</sequence>
<comment type="subcellular location">
    <subcellularLocation>
        <location evidence="5">Cell membrane</location>
        <topology evidence="5">Multi-pass membrane protein</topology>
    </subcellularLocation>
    <subcellularLocation>
        <location evidence="1">Endomembrane system</location>
        <topology evidence="1">Multi-pass membrane protein</topology>
    </subcellularLocation>
    <subcellularLocation>
        <location evidence="6">Membrane</location>
        <topology evidence="6">Multi-pass membrane protein</topology>
    </subcellularLocation>
</comment>
<feature type="transmembrane region" description="Helical" evidence="5">
    <location>
        <begin position="196"/>
        <end position="223"/>
    </location>
</feature>
<evidence type="ECO:0000256" key="3">
    <source>
        <dbReference type="ARBA" id="ARBA00022989"/>
    </source>
</evidence>
<evidence type="ECO:0000256" key="2">
    <source>
        <dbReference type="ARBA" id="ARBA00022692"/>
    </source>
</evidence>
<keyword evidence="5" id="KW-0520">NAD</keyword>
<feature type="transmembrane region" description="Helical" evidence="5">
    <location>
        <begin position="443"/>
        <end position="463"/>
    </location>
</feature>
<name>A0A1I7N6Q7_9BACT</name>
<dbReference type="EMBL" id="FPCJ01000001">
    <property type="protein sequence ID" value="SFV30352.1"/>
    <property type="molecule type" value="Genomic_DNA"/>
</dbReference>
<dbReference type="GO" id="GO:0005886">
    <property type="term" value="C:plasma membrane"/>
    <property type="evidence" value="ECO:0007669"/>
    <property type="project" value="UniProtKB-SubCell"/>
</dbReference>
<evidence type="ECO:0000259" key="7">
    <source>
        <dbReference type="Pfam" id="PF00361"/>
    </source>
</evidence>
<dbReference type="PANTHER" id="PTHR22773">
    <property type="entry name" value="NADH DEHYDROGENASE"/>
    <property type="match status" value="1"/>
</dbReference>
<feature type="transmembrane region" description="Helical" evidence="5">
    <location>
        <begin position="235"/>
        <end position="255"/>
    </location>
</feature>
<dbReference type="HAMAP" id="MF_00445">
    <property type="entry name" value="NDH1_NuoN_1"/>
    <property type="match status" value="1"/>
</dbReference>
<keyword evidence="4 5" id="KW-0472">Membrane</keyword>
<feature type="transmembrane region" description="Helical" evidence="5">
    <location>
        <begin position="404"/>
        <end position="422"/>
    </location>
</feature>
<feature type="transmembrane region" description="Helical" evidence="5">
    <location>
        <begin position="362"/>
        <end position="384"/>
    </location>
</feature>
<comment type="similarity">
    <text evidence="5">Belongs to the complex I subunit 2 family.</text>
</comment>
<keyword evidence="5" id="KW-1278">Translocase</keyword>
<dbReference type="GO" id="GO:0042773">
    <property type="term" value="P:ATP synthesis coupled electron transport"/>
    <property type="evidence" value="ECO:0007669"/>
    <property type="project" value="InterPro"/>
</dbReference>
<evidence type="ECO:0000313" key="8">
    <source>
        <dbReference type="EMBL" id="SFV30352.1"/>
    </source>
</evidence>
<dbReference type="RefSeq" id="WP_092460902.1">
    <property type="nucleotide sequence ID" value="NZ_FPCJ01000001.1"/>
</dbReference>
<proteinExistence type="inferred from homology"/>